<dbReference type="InterPro" id="IPR018120">
    <property type="entry name" value="Glyco_hydro_1_AS"/>
</dbReference>
<organism evidence="7 8">
    <name type="scientific">Danaus chrysippus</name>
    <name type="common">African queen</name>
    <dbReference type="NCBI Taxonomy" id="151541"/>
    <lineage>
        <taxon>Eukaryota</taxon>
        <taxon>Metazoa</taxon>
        <taxon>Ecdysozoa</taxon>
        <taxon>Arthropoda</taxon>
        <taxon>Hexapoda</taxon>
        <taxon>Insecta</taxon>
        <taxon>Pterygota</taxon>
        <taxon>Neoptera</taxon>
        <taxon>Endopterygota</taxon>
        <taxon>Lepidoptera</taxon>
        <taxon>Glossata</taxon>
        <taxon>Ditrysia</taxon>
        <taxon>Papilionoidea</taxon>
        <taxon>Nymphalidae</taxon>
        <taxon>Danainae</taxon>
        <taxon>Danaini</taxon>
        <taxon>Danaina</taxon>
        <taxon>Danaus</taxon>
        <taxon>Anosia</taxon>
    </lineage>
</organism>
<name>A0A8J2QWD7_9NEOP</name>
<dbReference type="PANTHER" id="PTHR10353">
    <property type="entry name" value="GLYCOSYL HYDROLASE"/>
    <property type="match status" value="1"/>
</dbReference>
<proteinExistence type="inferred from homology"/>
<evidence type="ECO:0000256" key="1">
    <source>
        <dbReference type="ARBA" id="ARBA00010838"/>
    </source>
</evidence>
<dbReference type="AlphaFoldDB" id="A0A8J2QWD7"/>
<comment type="similarity">
    <text evidence="1 6">Belongs to the glycosyl hydrolase 1 family.</text>
</comment>
<sequence>MGGWTNNEIVKWFGDYARVIFKLFGDRVKYFITINEPHQVCELGYGEDILAPVLNIHGIADYLCTRNILLGHAKAYHIYNEEFRVKQQGKIFITINAEWFEPKTKDDEKAARDARQFTWGVYAHPIFSKTGNFPPEMIKRIADKSAAQGFLRSRLPELSSTEVKFVQGTSDFFGLNHYSTHIVYRDESLSKTNPVPSFGDDLDIIAYQLPEWKIGRSNFTKYVPWGFRALFNSISHQYGNPPILVTENGFATHGGINDEDRVTYYRGYLNALLDAIGDGVDIRGYTAWSLMDNFEWTKGYTERFGLYEVDFNDPNRTRTPRKSAYVLKEIIRTRSIDPNYEPDMNQPLTIDSGY</sequence>
<feature type="active site" description="Nucleophile" evidence="5">
    <location>
        <position position="247"/>
    </location>
</feature>
<reference evidence="7" key="1">
    <citation type="submission" date="2021-09" db="EMBL/GenBank/DDBJ databases">
        <authorList>
            <person name="Martin H S."/>
        </authorList>
    </citation>
    <scope>NUCLEOTIDE SEQUENCE</scope>
</reference>
<gene>
    <name evidence="7" type="ORF">DCHRY22_LOCUS7223</name>
</gene>
<dbReference type="PRINTS" id="PR00131">
    <property type="entry name" value="GLHYDRLASE1"/>
</dbReference>
<protein>
    <recommendedName>
        <fullName evidence="2">beta-glucosidase</fullName>
        <ecNumber evidence="2">3.2.1.21</ecNumber>
    </recommendedName>
</protein>
<evidence type="ECO:0000256" key="6">
    <source>
        <dbReference type="RuleBase" id="RU003690"/>
    </source>
</evidence>
<keyword evidence="8" id="KW-1185">Reference proteome</keyword>
<comment type="caution">
    <text evidence="7">The sequence shown here is derived from an EMBL/GenBank/DDBJ whole genome shotgun (WGS) entry which is preliminary data.</text>
</comment>
<keyword evidence="3" id="KW-0378">Hydrolase</keyword>
<evidence type="ECO:0000256" key="5">
    <source>
        <dbReference type="PROSITE-ProRule" id="PRU10055"/>
    </source>
</evidence>
<keyword evidence="4" id="KW-0326">Glycosidase</keyword>
<accession>A0A8J2QWD7</accession>
<dbReference type="Pfam" id="PF00232">
    <property type="entry name" value="Glyco_hydro_1"/>
    <property type="match status" value="1"/>
</dbReference>
<dbReference type="EMBL" id="CAKASE010000057">
    <property type="protein sequence ID" value="CAG9566611.1"/>
    <property type="molecule type" value="Genomic_DNA"/>
</dbReference>
<evidence type="ECO:0000256" key="2">
    <source>
        <dbReference type="ARBA" id="ARBA00012744"/>
    </source>
</evidence>
<dbReference type="InterPro" id="IPR017853">
    <property type="entry name" value="GH"/>
</dbReference>
<dbReference type="PANTHER" id="PTHR10353:SF36">
    <property type="entry name" value="LP05116P"/>
    <property type="match status" value="1"/>
</dbReference>
<dbReference type="SUPFAM" id="SSF51445">
    <property type="entry name" value="(Trans)glycosidases"/>
    <property type="match status" value="1"/>
</dbReference>
<dbReference type="Proteomes" id="UP000789524">
    <property type="component" value="Unassembled WGS sequence"/>
</dbReference>
<evidence type="ECO:0000313" key="8">
    <source>
        <dbReference type="Proteomes" id="UP000789524"/>
    </source>
</evidence>
<evidence type="ECO:0000256" key="4">
    <source>
        <dbReference type="ARBA" id="ARBA00023295"/>
    </source>
</evidence>
<dbReference type="GO" id="GO:0005975">
    <property type="term" value="P:carbohydrate metabolic process"/>
    <property type="evidence" value="ECO:0007669"/>
    <property type="project" value="InterPro"/>
</dbReference>
<evidence type="ECO:0000313" key="7">
    <source>
        <dbReference type="EMBL" id="CAG9566611.1"/>
    </source>
</evidence>
<dbReference type="OrthoDB" id="65569at2759"/>
<dbReference type="PROSITE" id="PS00572">
    <property type="entry name" value="GLYCOSYL_HYDROL_F1_1"/>
    <property type="match status" value="1"/>
</dbReference>
<dbReference type="Gene3D" id="3.20.20.80">
    <property type="entry name" value="Glycosidases"/>
    <property type="match status" value="1"/>
</dbReference>
<evidence type="ECO:0000256" key="3">
    <source>
        <dbReference type="ARBA" id="ARBA00022801"/>
    </source>
</evidence>
<dbReference type="EC" id="3.2.1.21" evidence="2"/>
<dbReference type="InterPro" id="IPR001360">
    <property type="entry name" value="Glyco_hydro_1"/>
</dbReference>
<dbReference type="GO" id="GO:0008422">
    <property type="term" value="F:beta-glucosidase activity"/>
    <property type="evidence" value="ECO:0007669"/>
    <property type="project" value="TreeGrafter"/>
</dbReference>